<keyword evidence="1" id="KW-1133">Transmembrane helix</keyword>
<dbReference type="AlphaFoldDB" id="A0A939LVH0"/>
<comment type="caution">
    <text evidence="2">The sequence shown here is derived from an EMBL/GenBank/DDBJ whole genome shotgun (WGS) entry which is preliminary data.</text>
</comment>
<keyword evidence="3" id="KW-1185">Reference proteome</keyword>
<organism evidence="2 3">
    <name type="scientific">Actinotalea soli</name>
    <dbReference type="NCBI Taxonomy" id="2819234"/>
    <lineage>
        <taxon>Bacteria</taxon>
        <taxon>Bacillati</taxon>
        <taxon>Actinomycetota</taxon>
        <taxon>Actinomycetes</taxon>
        <taxon>Micrococcales</taxon>
        <taxon>Cellulomonadaceae</taxon>
        <taxon>Actinotalea</taxon>
    </lineage>
</organism>
<sequence>MSTITAQPRHDGTMSVRDTFRWIRETPAPYWDAEDSTKGRYVAWLGISALAWTVVGIAGTALVGEGLRGLAGLLG</sequence>
<dbReference type="RefSeq" id="WP_208055717.1">
    <property type="nucleotide sequence ID" value="NZ_JAGEMK010000004.1"/>
</dbReference>
<keyword evidence="1" id="KW-0472">Membrane</keyword>
<protein>
    <submittedName>
        <fullName evidence="2">Uncharacterized protein</fullName>
    </submittedName>
</protein>
<dbReference type="Proteomes" id="UP000664209">
    <property type="component" value="Unassembled WGS sequence"/>
</dbReference>
<evidence type="ECO:0000313" key="2">
    <source>
        <dbReference type="EMBL" id="MBO1752027.1"/>
    </source>
</evidence>
<reference evidence="2" key="1">
    <citation type="submission" date="2021-03" db="EMBL/GenBank/DDBJ databases">
        <title>Actinotalea soli sp. nov., isolated from soil.</title>
        <authorList>
            <person name="Ping W."/>
            <person name="Zhang J."/>
        </authorList>
    </citation>
    <scope>NUCLEOTIDE SEQUENCE</scope>
    <source>
        <strain evidence="2">BY-33</strain>
    </source>
</reference>
<keyword evidence="1" id="KW-0812">Transmembrane</keyword>
<accession>A0A939LVH0</accession>
<feature type="transmembrane region" description="Helical" evidence="1">
    <location>
        <begin position="41"/>
        <end position="63"/>
    </location>
</feature>
<dbReference type="EMBL" id="JAGEMK010000004">
    <property type="protein sequence ID" value="MBO1752027.1"/>
    <property type="molecule type" value="Genomic_DNA"/>
</dbReference>
<evidence type="ECO:0000313" key="3">
    <source>
        <dbReference type="Proteomes" id="UP000664209"/>
    </source>
</evidence>
<evidence type="ECO:0000256" key="1">
    <source>
        <dbReference type="SAM" id="Phobius"/>
    </source>
</evidence>
<proteinExistence type="predicted"/>
<name>A0A939LVH0_9CELL</name>
<gene>
    <name evidence="2" type="ORF">J4G33_09455</name>
</gene>